<evidence type="ECO:0000313" key="3">
    <source>
        <dbReference type="EMBL" id="RIY12176.1"/>
    </source>
</evidence>
<dbReference type="Pfam" id="PF14258">
    <property type="entry name" value="DUF4350"/>
    <property type="match status" value="1"/>
</dbReference>
<keyword evidence="1" id="KW-1133">Transmembrane helix</keyword>
<comment type="caution">
    <text evidence="3">The sequence shown here is derived from an EMBL/GenBank/DDBJ whole genome shotgun (WGS) entry which is preliminary data.</text>
</comment>
<proteinExistence type="predicted"/>
<organism evidence="3 4">
    <name type="scientific">Hymenobacter rubripertinctus</name>
    <dbReference type="NCBI Taxonomy" id="2029981"/>
    <lineage>
        <taxon>Bacteria</taxon>
        <taxon>Pseudomonadati</taxon>
        <taxon>Bacteroidota</taxon>
        <taxon>Cytophagia</taxon>
        <taxon>Cytophagales</taxon>
        <taxon>Hymenobacteraceae</taxon>
        <taxon>Hymenobacter</taxon>
    </lineage>
</organism>
<protein>
    <recommendedName>
        <fullName evidence="2">DUF4350 domain-containing protein</fullName>
    </recommendedName>
</protein>
<dbReference type="EMBL" id="QYCN01000006">
    <property type="protein sequence ID" value="RIY12176.1"/>
    <property type="molecule type" value="Genomic_DNA"/>
</dbReference>
<dbReference type="AlphaFoldDB" id="A0A418R459"/>
<keyword evidence="4" id="KW-1185">Reference proteome</keyword>
<gene>
    <name evidence="3" type="ORF">D0T11_05910</name>
</gene>
<evidence type="ECO:0000313" key="4">
    <source>
        <dbReference type="Proteomes" id="UP000284250"/>
    </source>
</evidence>
<dbReference type="InterPro" id="IPR025646">
    <property type="entry name" value="DUF4350"/>
</dbReference>
<feature type="domain" description="DUF4350" evidence="2">
    <location>
        <begin position="93"/>
        <end position="262"/>
    </location>
</feature>
<evidence type="ECO:0000259" key="2">
    <source>
        <dbReference type="Pfam" id="PF14258"/>
    </source>
</evidence>
<dbReference type="Proteomes" id="UP000284250">
    <property type="component" value="Unassembled WGS sequence"/>
</dbReference>
<feature type="transmembrane region" description="Helical" evidence="1">
    <location>
        <begin position="297"/>
        <end position="315"/>
    </location>
</feature>
<reference evidence="3 4" key="2">
    <citation type="submission" date="2019-01" db="EMBL/GenBank/DDBJ databases">
        <title>Hymenobacter humicola sp. nov., isolated from soils in Antarctica.</title>
        <authorList>
            <person name="Sedlacek I."/>
            <person name="Holochova P."/>
            <person name="Kralova S."/>
            <person name="Pantucek R."/>
            <person name="Stankova E."/>
            <person name="Vrbovska V."/>
            <person name="Kristofova L."/>
            <person name="Svec P."/>
            <person name="Busse H.-J."/>
        </authorList>
    </citation>
    <scope>NUCLEOTIDE SEQUENCE [LARGE SCALE GENOMIC DNA]</scope>
    <source>
        <strain evidence="3 4">CCM 8852</strain>
    </source>
</reference>
<reference evidence="3 4" key="1">
    <citation type="submission" date="2018-09" db="EMBL/GenBank/DDBJ databases">
        <authorList>
            <person name="Zeman M."/>
            <person name="Pardy F."/>
        </authorList>
    </citation>
    <scope>NUCLEOTIDE SEQUENCE [LARGE SCALE GENOMIC DNA]</scope>
    <source>
        <strain evidence="3 4">CCM 8852</strain>
    </source>
</reference>
<accession>A0A418R459</accession>
<sequence>MLALGVLFVAFVTVEYFRPQPTNWRPTFINRDKIPYGTYVLFDQLPALFPGQLISTVRLPIASQLLPGLSPDAALDAAEQFSAAELAPDSTLAQPPALPALRPDPGTYVFINDYFNCSRLDRDALLRYLSRGNAAFIAAEHITDVLLDSLGLDVRPAQELDSLLELRRAWRGPVSNQTTRVTLVNPPAGAQRTYRLPATEVPAYFVAHQGSRATVLARDARRRPVLVRVPVGRGSLLLSTTPAAFSNLLLLRPATAGFAFATLSGLPVGRPVFWDEYQKQGPLGEQSLLRVLRQHVALRWALVAALVGAGLFALFEARRRQRVIPILKPLPNTTLLFTRTVAGLYRQGSNHAPIAEKKIGLFQEYLRTRYHEPALDLADTATRERLAQKSGVARPAVDALVRRINLTLTARQVSDADLLALHQAINHFRQAVG</sequence>
<evidence type="ECO:0000256" key="1">
    <source>
        <dbReference type="SAM" id="Phobius"/>
    </source>
</evidence>
<keyword evidence="1" id="KW-0472">Membrane</keyword>
<keyword evidence="1" id="KW-0812">Transmembrane</keyword>
<name>A0A418R459_9BACT</name>